<accession>A0A4S8PPP4</accession>
<feature type="compositionally biased region" description="Basic and acidic residues" evidence="1">
    <location>
        <begin position="38"/>
        <end position="50"/>
    </location>
</feature>
<dbReference type="EMBL" id="STGX01000001">
    <property type="protein sequence ID" value="THV32131.1"/>
    <property type="molecule type" value="Genomic_DNA"/>
</dbReference>
<keyword evidence="2" id="KW-1133">Transmembrane helix</keyword>
<feature type="transmembrane region" description="Helical" evidence="2">
    <location>
        <begin position="156"/>
        <end position="174"/>
    </location>
</feature>
<sequence length="262" mass="29125">MPASVLLALLAATALLALTPALVRRYDSDERMIADRASSDARVLTRDGHRPSRPTSHRTADLGESDIPIEDLLAGQDDPAPSPARGWERRGTRRGESVRLGPDQSLTGEDPEMHEQARLRQMRAEWWRRRHRRILYVLIALTVVELIGVVVAGPGFWIGAAVSVLVLGGYVYFLRERAKRLHRPVPKAMLTAEPEHTETGPPTYVPEQPDGDEDEVPRESYLFDDGGLHDEPAPPPRPDPRRPDGPAGVRGRSYEAPAKLER</sequence>
<evidence type="ECO:0000313" key="3">
    <source>
        <dbReference type="EMBL" id="THV32131.1"/>
    </source>
</evidence>
<proteinExistence type="predicted"/>
<dbReference type="AlphaFoldDB" id="A0A4S8PPP4"/>
<feature type="compositionally biased region" description="Basic and acidic residues" evidence="1">
    <location>
        <begin position="86"/>
        <end position="97"/>
    </location>
</feature>
<keyword evidence="4" id="KW-1185">Reference proteome</keyword>
<feature type="compositionally biased region" description="Basic and acidic residues" evidence="1">
    <location>
        <begin position="226"/>
        <end position="244"/>
    </location>
</feature>
<protein>
    <submittedName>
        <fullName evidence="3">Uncharacterized protein</fullName>
    </submittedName>
</protein>
<feature type="transmembrane region" description="Helical" evidence="2">
    <location>
        <begin position="6"/>
        <end position="23"/>
    </location>
</feature>
<organism evidence="3 4">
    <name type="scientific">Glycomyces paridis</name>
    <dbReference type="NCBI Taxonomy" id="2126555"/>
    <lineage>
        <taxon>Bacteria</taxon>
        <taxon>Bacillati</taxon>
        <taxon>Actinomycetota</taxon>
        <taxon>Actinomycetes</taxon>
        <taxon>Glycomycetales</taxon>
        <taxon>Glycomycetaceae</taxon>
        <taxon>Glycomyces</taxon>
    </lineage>
</organism>
<feature type="transmembrane region" description="Helical" evidence="2">
    <location>
        <begin position="133"/>
        <end position="150"/>
    </location>
</feature>
<feature type="region of interest" description="Disordered" evidence="1">
    <location>
        <begin position="189"/>
        <end position="262"/>
    </location>
</feature>
<reference evidence="3 4" key="1">
    <citation type="journal article" date="2018" name="Int. J. Syst. Evol. Microbiol.">
        <title>Glycomyces paridis sp. nov., isolated from the medicinal plant Paris polyphylla.</title>
        <authorList>
            <person name="Fang X.M."/>
            <person name="Bai J.L."/>
            <person name="Su J."/>
            <person name="Zhao L.L."/>
            <person name="Liu H.Y."/>
            <person name="Ma B.P."/>
            <person name="Zhang Y.Q."/>
            <person name="Yu L.Y."/>
        </authorList>
    </citation>
    <scope>NUCLEOTIDE SEQUENCE [LARGE SCALE GENOMIC DNA]</scope>
    <source>
        <strain evidence="3 4">CPCC 204357</strain>
    </source>
</reference>
<evidence type="ECO:0000313" key="4">
    <source>
        <dbReference type="Proteomes" id="UP000305792"/>
    </source>
</evidence>
<dbReference type="OrthoDB" id="5195908at2"/>
<keyword evidence="2" id="KW-0472">Membrane</keyword>
<dbReference type="RefSeq" id="WP_136527905.1">
    <property type="nucleotide sequence ID" value="NZ_STGX01000001.1"/>
</dbReference>
<dbReference type="Proteomes" id="UP000305792">
    <property type="component" value="Unassembled WGS sequence"/>
</dbReference>
<keyword evidence="2" id="KW-0812">Transmembrane</keyword>
<feature type="region of interest" description="Disordered" evidence="1">
    <location>
        <begin position="38"/>
        <end position="114"/>
    </location>
</feature>
<evidence type="ECO:0000256" key="1">
    <source>
        <dbReference type="SAM" id="MobiDB-lite"/>
    </source>
</evidence>
<comment type="caution">
    <text evidence="3">The sequence shown here is derived from an EMBL/GenBank/DDBJ whole genome shotgun (WGS) entry which is preliminary data.</text>
</comment>
<name>A0A4S8PPP4_9ACTN</name>
<gene>
    <name evidence="3" type="ORF">E9998_01370</name>
</gene>
<evidence type="ECO:0000256" key="2">
    <source>
        <dbReference type="SAM" id="Phobius"/>
    </source>
</evidence>